<dbReference type="Proteomes" id="UP001186974">
    <property type="component" value="Unassembled WGS sequence"/>
</dbReference>
<reference evidence="1" key="1">
    <citation type="submission" date="2024-09" db="EMBL/GenBank/DDBJ databases">
        <title>Black Yeasts Isolated from many extreme environments.</title>
        <authorList>
            <person name="Coleine C."/>
            <person name="Stajich J.E."/>
            <person name="Selbmann L."/>
        </authorList>
    </citation>
    <scope>NUCLEOTIDE SEQUENCE</scope>
    <source>
        <strain evidence="1">CCFEE 5737</strain>
    </source>
</reference>
<feature type="non-terminal residue" evidence="1">
    <location>
        <position position="1"/>
    </location>
</feature>
<protein>
    <submittedName>
        <fullName evidence="1">Uncharacterized protein</fullName>
    </submittedName>
</protein>
<name>A0ACC3DH37_9PEZI</name>
<dbReference type="EMBL" id="JAWDJW010004477">
    <property type="protein sequence ID" value="KAK3074938.1"/>
    <property type="molecule type" value="Genomic_DNA"/>
</dbReference>
<evidence type="ECO:0000313" key="2">
    <source>
        <dbReference type="Proteomes" id="UP001186974"/>
    </source>
</evidence>
<keyword evidence="2" id="KW-1185">Reference proteome</keyword>
<comment type="caution">
    <text evidence="1">The sequence shown here is derived from an EMBL/GenBank/DDBJ whole genome shotgun (WGS) entry which is preliminary data.</text>
</comment>
<sequence>GHHTRQFSQPTVPIVERNMPIEYAAQSQFQAGQDSYTHGDTKPILGQPFQGELFVPTSISQTFQQVTFEPVEVVVSPTQLLDGAAVEHEDDDYFDVDSEDEMAIPAGQTMVSGRENQRDLAMILAIHRENTSDMGVRRYDAFIYEGILDSYRAEWHANPLKNPKTARVFAHFISATGPSLSMYERNVRNPNAVFSDQPIPTSQQSLWTYTLPMMALNHQGLLHAMLALASLHIAKLQGASITPSYKHYAYALKRIHHAVGHQKKRHLPTTLAATLLLGFYEVMTADHLKWSSHLIGAKQLLVETDYPGMTREIRRMQAETDQFSPYEMAPPQDGTYFNQDSNAIDEVIVSTLIGRELRYDEFGHVVVDMSGKPLFSSMPQQLDLSRYELYQDLFWWYARQDAYQSIISGNRLL</sequence>
<proteinExistence type="predicted"/>
<evidence type="ECO:0000313" key="1">
    <source>
        <dbReference type="EMBL" id="KAK3074938.1"/>
    </source>
</evidence>
<gene>
    <name evidence="1" type="ORF">LTS18_014135</name>
</gene>
<accession>A0ACC3DH37</accession>
<organism evidence="1 2">
    <name type="scientific">Coniosporium uncinatum</name>
    <dbReference type="NCBI Taxonomy" id="93489"/>
    <lineage>
        <taxon>Eukaryota</taxon>
        <taxon>Fungi</taxon>
        <taxon>Dikarya</taxon>
        <taxon>Ascomycota</taxon>
        <taxon>Pezizomycotina</taxon>
        <taxon>Dothideomycetes</taxon>
        <taxon>Dothideomycetes incertae sedis</taxon>
        <taxon>Coniosporium</taxon>
    </lineage>
</organism>